<dbReference type="OrthoDB" id="8481352at2"/>
<dbReference type="RefSeq" id="WP_146408505.1">
    <property type="nucleotide sequence ID" value="NZ_SJPU01000002.1"/>
</dbReference>
<name>A0A5C6BYH5_9BACT</name>
<reference evidence="2 3" key="1">
    <citation type="journal article" date="2020" name="Antonie Van Leeuwenhoek">
        <title>Rhodopirellula heiligendammensis sp. nov., Rhodopirellula pilleata sp. nov., and Rhodopirellula solitaria sp. nov. isolated from natural or artificial marine surfaces in Northern Germany and California, USA, and emended description of the genus Rhodopirellula.</title>
        <authorList>
            <person name="Kallscheuer N."/>
            <person name="Wiegand S."/>
            <person name="Jogler M."/>
            <person name="Boedeker C."/>
            <person name="Peeters S.H."/>
            <person name="Rast P."/>
            <person name="Heuer A."/>
            <person name="Jetten M.S.M."/>
            <person name="Rohde M."/>
            <person name="Jogler C."/>
        </authorList>
    </citation>
    <scope>NUCLEOTIDE SEQUENCE [LARGE SCALE GENOMIC DNA]</scope>
    <source>
        <strain evidence="2 3">Poly21</strain>
    </source>
</reference>
<dbReference type="EMBL" id="SJPU01000002">
    <property type="protein sequence ID" value="TWU16985.1"/>
    <property type="molecule type" value="Genomic_DNA"/>
</dbReference>
<dbReference type="Proteomes" id="UP000319908">
    <property type="component" value="Unassembled WGS sequence"/>
</dbReference>
<comment type="caution">
    <text evidence="2">The sequence shown here is derived from an EMBL/GenBank/DDBJ whole genome shotgun (WGS) entry which is preliminary data.</text>
</comment>
<gene>
    <name evidence="2" type="ORF">Poly21_41940</name>
</gene>
<evidence type="ECO:0000259" key="1">
    <source>
        <dbReference type="Pfam" id="PF13439"/>
    </source>
</evidence>
<proteinExistence type="predicted"/>
<keyword evidence="3" id="KW-1185">Reference proteome</keyword>
<dbReference type="Gene3D" id="3.40.50.2000">
    <property type="entry name" value="Glycogen Phosphorylase B"/>
    <property type="match status" value="2"/>
</dbReference>
<dbReference type="GO" id="GO:0016757">
    <property type="term" value="F:glycosyltransferase activity"/>
    <property type="evidence" value="ECO:0007669"/>
    <property type="project" value="UniProtKB-ARBA"/>
</dbReference>
<organism evidence="2 3">
    <name type="scientific">Allorhodopirellula heiligendammensis</name>
    <dbReference type="NCBI Taxonomy" id="2714739"/>
    <lineage>
        <taxon>Bacteria</taxon>
        <taxon>Pseudomonadati</taxon>
        <taxon>Planctomycetota</taxon>
        <taxon>Planctomycetia</taxon>
        <taxon>Pirellulales</taxon>
        <taxon>Pirellulaceae</taxon>
        <taxon>Allorhodopirellula</taxon>
    </lineage>
</organism>
<feature type="domain" description="Glycosyltransferase subfamily 4-like N-terminal" evidence="1">
    <location>
        <begin position="74"/>
        <end position="188"/>
    </location>
</feature>
<protein>
    <recommendedName>
        <fullName evidence="1">Glycosyltransferase subfamily 4-like N-terminal domain-containing protein</fullName>
    </recommendedName>
</protein>
<dbReference type="Pfam" id="PF13439">
    <property type="entry name" value="Glyco_transf_4"/>
    <property type="match status" value="1"/>
</dbReference>
<dbReference type="AlphaFoldDB" id="A0A5C6BYH5"/>
<evidence type="ECO:0000313" key="3">
    <source>
        <dbReference type="Proteomes" id="UP000319908"/>
    </source>
</evidence>
<sequence length="389" mass="43717">MTDTLPKLLYIGDVPVENSYHGSALLYRLLEDYPAGRLMIYECGQHSDPSRRLVAAEYRHKAYPLTRLRNSRFSRMHASFLVRYISYQAAKTTQAISRFQPDAILTVGHGYSWMLADQVAKRLNIPLHFIVHDDVPELIHLHASVKRLYQHRFRNAYRDAKSRLCVSPYMVDAYKQRYGAEGAVLYPGRSKQVSEIPYRTPSNTKNSKLRFAYAGTLNSSGAVQCLNELDSALTCHGVDSEIQLYGPFTEGQARTSGFSSDRAVFGGLIPAQEIVNRLQESADVLFLPLSFSGNDRANMKVHFPSKMTDYTATGLPILVYGPIDASGIMWTRDRIGSTLTATHRSELPAALTALECVEQRTLLGRRAFEIGRQEFDHAVSFRVLRSSLG</sequence>
<dbReference type="InterPro" id="IPR028098">
    <property type="entry name" value="Glyco_trans_4-like_N"/>
</dbReference>
<accession>A0A5C6BYH5</accession>
<dbReference type="SUPFAM" id="SSF53756">
    <property type="entry name" value="UDP-Glycosyltransferase/glycogen phosphorylase"/>
    <property type="match status" value="1"/>
</dbReference>
<evidence type="ECO:0000313" key="2">
    <source>
        <dbReference type="EMBL" id="TWU16985.1"/>
    </source>
</evidence>